<feature type="region of interest" description="Disordered" evidence="1">
    <location>
        <begin position="1"/>
        <end position="27"/>
    </location>
</feature>
<dbReference type="Proteomes" id="UP000809621">
    <property type="component" value="Unassembled WGS sequence"/>
</dbReference>
<gene>
    <name evidence="2" type="ORF">JQC93_16700</name>
</gene>
<name>A0ABS2HLT4_9VIBR</name>
<dbReference type="EMBL" id="JAFEUM010000007">
    <property type="protein sequence ID" value="MBM7038036.1"/>
    <property type="molecule type" value="Genomic_DNA"/>
</dbReference>
<evidence type="ECO:0000256" key="1">
    <source>
        <dbReference type="SAM" id="MobiDB-lite"/>
    </source>
</evidence>
<evidence type="ECO:0000313" key="2">
    <source>
        <dbReference type="EMBL" id="MBM7038036.1"/>
    </source>
</evidence>
<sequence length="106" mass="11851">MCFASVTASAYTEDDSSASDPTAPLSWTAPKQVKTEKKKTYYPVPKLTSIVCLGGVECSVILNDRLVEQGDWVSGYQVQKIDNEYVVLVRQGKRWVLELFDSTIKQ</sequence>
<proteinExistence type="predicted"/>
<protein>
    <submittedName>
        <fullName evidence="2">MSHA biogenesis protein MshK</fullName>
    </submittedName>
</protein>
<feature type="compositionally biased region" description="Polar residues" evidence="1">
    <location>
        <begin position="1"/>
        <end position="10"/>
    </location>
</feature>
<keyword evidence="3" id="KW-1185">Reference proteome</keyword>
<accession>A0ABS2HLT4</accession>
<reference evidence="2 3" key="1">
    <citation type="submission" date="2021-02" db="EMBL/GenBank/DDBJ databases">
        <authorList>
            <person name="Park J.-S."/>
        </authorList>
    </citation>
    <scope>NUCLEOTIDE SEQUENCE [LARGE SCALE GENOMIC DNA]</scope>
    <source>
        <strain evidence="2 3">188UL20-2</strain>
    </source>
</reference>
<evidence type="ECO:0000313" key="3">
    <source>
        <dbReference type="Proteomes" id="UP000809621"/>
    </source>
</evidence>
<comment type="caution">
    <text evidence="2">The sequence shown here is derived from an EMBL/GenBank/DDBJ whole genome shotgun (WGS) entry which is preliminary data.</text>
</comment>
<organism evidence="2 3">
    <name type="scientific">Vibrio ulleungensis</name>
    <dbReference type="NCBI Taxonomy" id="2807619"/>
    <lineage>
        <taxon>Bacteria</taxon>
        <taxon>Pseudomonadati</taxon>
        <taxon>Pseudomonadota</taxon>
        <taxon>Gammaproteobacteria</taxon>
        <taxon>Vibrionales</taxon>
        <taxon>Vibrionaceae</taxon>
        <taxon>Vibrio</taxon>
    </lineage>
</organism>